<dbReference type="EMBL" id="AP018823">
    <property type="protein sequence ID" value="BBF84460.1"/>
    <property type="molecule type" value="Genomic_DNA"/>
</dbReference>
<sequence>MKINCRQASRLISQGLDQPLSQWDHVRLRVHLWMCGNCRQFSHQLQVLRQSARQAGRGE</sequence>
<gene>
    <name evidence="1" type="ORF">DLM_0813</name>
</gene>
<dbReference type="InterPro" id="IPR027383">
    <property type="entry name" value="Znf_put"/>
</dbReference>
<keyword evidence="2" id="KW-1185">Reference proteome</keyword>
<proteinExistence type="predicted"/>
<dbReference type="Proteomes" id="UP000198290">
    <property type="component" value="Chromosome"/>
</dbReference>
<reference evidence="2" key="1">
    <citation type="journal article" date="2017" name="Biotechnol. Biofuels">
        <title>Evaluation of environmental bacterial communities as a factor affecting the growth of duckweed Lemna minor.</title>
        <authorList>
            <person name="Ishizawa H."/>
            <person name="Kuroda M."/>
            <person name="Morikawa M."/>
            <person name="Ike M."/>
        </authorList>
    </citation>
    <scope>NUCLEOTIDE SEQUENCE [LARGE SCALE GENOMIC DNA]</scope>
    <source>
        <strain evidence="2">H3</strain>
    </source>
</reference>
<reference evidence="1 2" key="2">
    <citation type="journal article" date="2017" name="Genome Announc.">
        <title>Draft genome sequence of Aquitalea magnusonii strain H3, a plant growth-promoting bacterium of duckweed Lemna minor.</title>
        <authorList>
            <person name="Ishizawa H."/>
            <person name="Kuroda M."/>
            <person name="Ike M."/>
        </authorList>
    </citation>
    <scope>NUCLEOTIDE SEQUENCE [LARGE SCALE GENOMIC DNA]</scope>
    <source>
        <strain evidence="1 2">H3</strain>
    </source>
</reference>
<dbReference type="AlphaFoldDB" id="A0A0F3KBH6"/>
<dbReference type="OrthoDB" id="8374021at2"/>
<dbReference type="STRING" id="332411.VI06_12790"/>
<accession>A0A0F3KBH6</accession>
<name>A0A0F3KBH6_9NEIS</name>
<reference evidence="2" key="3">
    <citation type="journal article" date="2017" name="Plant Physiol. Biochem.">
        <title>Differential oxidative and antioxidative response of duckweed Lemna minor toward plant growth promoting/inhibiting bacteria.</title>
        <authorList>
            <person name="Ishizawa H."/>
            <person name="Kuroda M."/>
            <person name="Morikawa M."/>
            <person name="Ike M."/>
        </authorList>
    </citation>
    <scope>NUCLEOTIDE SEQUENCE [LARGE SCALE GENOMIC DNA]</scope>
    <source>
        <strain evidence="2">H3</strain>
    </source>
</reference>
<protein>
    <submittedName>
        <fullName evidence="1">Uncharacterized protein</fullName>
    </submittedName>
</protein>
<dbReference type="RefSeq" id="WP_045847171.1">
    <property type="nucleotide sequence ID" value="NZ_AP018823.1"/>
</dbReference>
<dbReference type="Pfam" id="PF13490">
    <property type="entry name" value="zf-HC2"/>
    <property type="match status" value="1"/>
</dbReference>
<organism evidence="1 2">
    <name type="scientific">Aquitalea magnusonii</name>
    <dbReference type="NCBI Taxonomy" id="332411"/>
    <lineage>
        <taxon>Bacteria</taxon>
        <taxon>Pseudomonadati</taxon>
        <taxon>Pseudomonadota</taxon>
        <taxon>Betaproteobacteria</taxon>
        <taxon>Neisseriales</taxon>
        <taxon>Chromobacteriaceae</taxon>
        <taxon>Aquitalea</taxon>
    </lineage>
</organism>
<evidence type="ECO:0000313" key="2">
    <source>
        <dbReference type="Proteomes" id="UP000198290"/>
    </source>
</evidence>
<dbReference type="KEGG" id="amah:DLM_0813"/>
<evidence type="ECO:0000313" key="1">
    <source>
        <dbReference type="EMBL" id="BBF84460.1"/>
    </source>
</evidence>